<keyword evidence="1" id="KW-1133">Transmembrane helix</keyword>
<keyword evidence="1" id="KW-0812">Transmembrane</keyword>
<feature type="transmembrane region" description="Helical" evidence="1">
    <location>
        <begin position="166"/>
        <end position="190"/>
    </location>
</feature>
<dbReference type="AlphaFoldDB" id="A0A449CZI6"/>
<keyword evidence="1" id="KW-0472">Membrane</keyword>
<evidence type="ECO:0000256" key="1">
    <source>
        <dbReference type="SAM" id="Phobius"/>
    </source>
</evidence>
<gene>
    <name evidence="2" type="ORF">NCTC12391_00345</name>
</gene>
<feature type="transmembrane region" description="Helical" evidence="1">
    <location>
        <begin position="196"/>
        <end position="214"/>
    </location>
</feature>
<evidence type="ECO:0000313" key="2">
    <source>
        <dbReference type="EMBL" id="VEW10771.1"/>
    </source>
</evidence>
<dbReference type="Proteomes" id="UP000386281">
    <property type="component" value="Unassembled WGS sequence"/>
</dbReference>
<organism evidence="2 3">
    <name type="scientific">Brevibacterium casei</name>
    <dbReference type="NCBI Taxonomy" id="33889"/>
    <lineage>
        <taxon>Bacteria</taxon>
        <taxon>Bacillati</taxon>
        <taxon>Actinomycetota</taxon>
        <taxon>Actinomycetes</taxon>
        <taxon>Micrococcales</taxon>
        <taxon>Brevibacteriaceae</taxon>
        <taxon>Brevibacterium</taxon>
    </lineage>
</organism>
<proteinExistence type="predicted"/>
<dbReference type="EMBL" id="CAACXN010000010">
    <property type="protein sequence ID" value="VEW10771.1"/>
    <property type="molecule type" value="Genomic_DNA"/>
</dbReference>
<accession>A0A449CZI6</accession>
<reference evidence="2 3" key="1">
    <citation type="submission" date="2019-02" db="EMBL/GenBank/DDBJ databases">
        <authorList>
            <consortium name="Pathogen Informatics"/>
        </authorList>
    </citation>
    <scope>NUCLEOTIDE SEQUENCE [LARGE SCALE GENOMIC DNA]</scope>
    <source>
        <strain evidence="2 3">3012STDY7078520</strain>
    </source>
</reference>
<name>A0A449CZI6_9MICO</name>
<protein>
    <submittedName>
        <fullName evidence="2">Uncharacterized protein</fullName>
    </submittedName>
</protein>
<feature type="transmembrane region" description="Helical" evidence="1">
    <location>
        <begin position="46"/>
        <end position="68"/>
    </location>
</feature>
<dbReference type="RefSeq" id="WP_190246561.1">
    <property type="nucleotide sequence ID" value="NZ_CAACXN010000010.1"/>
</dbReference>
<sequence>MSSLASFLMVASGVLCLTGAVAAKGRPAIVAAAVMVLAMVDLAYTAVVPPVIWSGALLIVGLCLAVFLRSPSRIPSPRRSPALVASGAGVVLWSEDERSVRSSTAPDRCVSRADSHSGPTAAVLSAVTYPVMAWQVLNHGAHMGGSAHTDGYGAGGHAHHAGDMSLISTLLVVGVVVLAVLLVICAVHDIARRRPLISLDCWGMAAMIVVMQFLH</sequence>
<evidence type="ECO:0000313" key="3">
    <source>
        <dbReference type="Proteomes" id="UP000386281"/>
    </source>
</evidence>